<dbReference type="GO" id="GO:0046523">
    <property type="term" value="F:S-methyl-5-thioribose-1-phosphate isomerase activity"/>
    <property type="evidence" value="ECO:0007669"/>
    <property type="project" value="TreeGrafter"/>
</dbReference>
<dbReference type="PANTHER" id="PTHR43475">
    <property type="entry name" value="METHYLTHIORIBOSE-1-PHOSPHATE ISOMERASE"/>
    <property type="match status" value="1"/>
</dbReference>
<reference evidence="4 5" key="1">
    <citation type="journal article" date="2018" name="Nat. Ecol. Evol.">
        <title>Genomic signatures of mitonuclear coevolution across populations of Tigriopus californicus.</title>
        <authorList>
            <person name="Barreto F.S."/>
            <person name="Watson E.T."/>
            <person name="Lima T.G."/>
            <person name="Willett C.S."/>
            <person name="Edmands S."/>
            <person name="Li W."/>
            <person name="Burton R.S."/>
        </authorList>
    </citation>
    <scope>NUCLEOTIDE SEQUENCE [LARGE SCALE GENOMIC DNA]</scope>
    <source>
        <strain evidence="4 5">San Diego</strain>
    </source>
</reference>
<organism evidence="4 5">
    <name type="scientific">Tigriopus californicus</name>
    <name type="common">Marine copepod</name>
    <dbReference type="NCBI Taxonomy" id="6832"/>
    <lineage>
        <taxon>Eukaryota</taxon>
        <taxon>Metazoa</taxon>
        <taxon>Ecdysozoa</taxon>
        <taxon>Arthropoda</taxon>
        <taxon>Crustacea</taxon>
        <taxon>Multicrustacea</taxon>
        <taxon>Hexanauplia</taxon>
        <taxon>Copepoda</taxon>
        <taxon>Harpacticoida</taxon>
        <taxon>Harpacticidae</taxon>
        <taxon>Tigriopus</taxon>
    </lineage>
</organism>
<dbReference type="InterPro" id="IPR037171">
    <property type="entry name" value="NagB/RpiA_transferase-like"/>
</dbReference>
<evidence type="ECO:0000256" key="2">
    <source>
        <dbReference type="ARBA" id="ARBA00023235"/>
    </source>
</evidence>
<dbReference type="PANTHER" id="PTHR43475:SF1">
    <property type="entry name" value="METHYLTHIORIBOSE-1-PHOSPHATE ISOMERASE"/>
    <property type="match status" value="1"/>
</dbReference>
<dbReference type="EMBL" id="VCGU01000003">
    <property type="protein sequence ID" value="TRY78460.1"/>
    <property type="molecule type" value="Genomic_DNA"/>
</dbReference>
<dbReference type="AlphaFoldDB" id="A0A553PL96"/>
<sequence>QVRGAPAIAIVACLGLAIEIKGLLFQDKAANLDMQATVDDIKNKLSFLETSRPTAVNLKKSCDAIRGLLTNSSGKLLGEILLSIEEYAFQLFQDDFNVNKAIGKCGANAILDVPQEGSEAKSSVCVLTHCNTGSLATAGFGTALGVIRTLHELGKLERAYCTETRPYNQGARLTAYELLFEKIPSTLICDNMVGALMQTKTMDVERLLQNLSTPHLVKTVEAVSSVDEAVKGYKEAMEAALDVSAPFKNFTTPNPALRLSKEARECREKCQAATTTGEYKMLRN</sequence>
<dbReference type="Gene3D" id="3.40.50.10470">
    <property type="entry name" value="Translation initiation factor eif-2b, domain 2"/>
    <property type="match status" value="1"/>
</dbReference>
<proteinExistence type="inferred from homology"/>
<dbReference type="InterPro" id="IPR042529">
    <property type="entry name" value="IF_2B-like_C"/>
</dbReference>
<evidence type="ECO:0008006" key="6">
    <source>
        <dbReference type="Google" id="ProtNLM"/>
    </source>
</evidence>
<comment type="caution">
    <text evidence="4">The sequence shown here is derived from an EMBL/GenBank/DDBJ whole genome shotgun (WGS) entry which is preliminary data.</text>
</comment>
<dbReference type="Proteomes" id="UP000318571">
    <property type="component" value="Chromosome 11"/>
</dbReference>
<evidence type="ECO:0000256" key="1">
    <source>
        <dbReference type="ARBA" id="ARBA00007251"/>
    </source>
</evidence>
<dbReference type="Gene3D" id="1.20.120.420">
    <property type="entry name" value="translation initiation factor eif-2b, domain 1"/>
    <property type="match status" value="1"/>
</dbReference>
<protein>
    <recommendedName>
        <fullName evidence="6">Methylthioribose-1-phosphate isomerase</fullName>
    </recommendedName>
</protein>
<feature type="non-terminal residue" evidence="4">
    <location>
        <position position="1"/>
    </location>
</feature>
<dbReference type="InterPro" id="IPR027363">
    <property type="entry name" value="M1Pi_N"/>
</dbReference>
<keyword evidence="2" id="KW-0413">Isomerase</keyword>
<dbReference type="Pfam" id="PF01008">
    <property type="entry name" value="IF-2B"/>
    <property type="match status" value="1"/>
</dbReference>
<dbReference type="FunFam" id="1.20.120.420:FF:000003">
    <property type="entry name" value="Methylthioribose-1-phosphate isomerase"/>
    <property type="match status" value="1"/>
</dbReference>
<evidence type="ECO:0000313" key="4">
    <source>
        <dbReference type="EMBL" id="TRY78460.1"/>
    </source>
</evidence>
<dbReference type="GO" id="GO:0019509">
    <property type="term" value="P:L-methionine salvage from methylthioadenosine"/>
    <property type="evidence" value="ECO:0007669"/>
    <property type="project" value="TreeGrafter"/>
</dbReference>
<comment type="similarity">
    <text evidence="1 3">Belongs to the eIF-2B alpha/beta/delta subunits family.</text>
</comment>
<dbReference type="STRING" id="6832.A0A553PL96"/>
<gene>
    <name evidence="4" type="ORF">TCAL_11230</name>
</gene>
<evidence type="ECO:0000256" key="3">
    <source>
        <dbReference type="RuleBase" id="RU003814"/>
    </source>
</evidence>
<evidence type="ECO:0000313" key="5">
    <source>
        <dbReference type="Proteomes" id="UP000318571"/>
    </source>
</evidence>
<accession>A0A553PL96</accession>
<dbReference type="SUPFAM" id="SSF100950">
    <property type="entry name" value="NagB/RpiA/CoA transferase-like"/>
    <property type="match status" value="1"/>
</dbReference>
<name>A0A553PL96_TIGCA</name>
<dbReference type="OMA" id="IAYCTET"/>
<keyword evidence="5" id="KW-1185">Reference proteome</keyword>
<dbReference type="InterPro" id="IPR000649">
    <property type="entry name" value="IF-2B-related"/>
</dbReference>